<protein>
    <submittedName>
        <fullName evidence="4">Uncharacterized protein</fullName>
    </submittedName>
</protein>
<sequence length="812" mass="89226">MSTNEPPTLAGSGMLQRGSRRKMKLKREGGLCIINVFLLGTTATMLATIALGSITTLSALPAVLASADASAPSSSTSSHRPGNYQGVDAVSALTGLSNGYMASYYHQLRNAGEHQHQRQNQQPHYRLAHAMQTMIHNPEVVDKEPNGRGGSGGLQHGHASHYGNGLGGNAAAAAAATATAPSPNEALENFNVPDSGFIPTTLSAAGQHYASSLLDLQSVTDKNNVHVHGASASALAAGKLDLQQSTAMAGNANNGPASLYGRLSNYDEAQLLSAGRSGLSGSGSAGSNPALASPHGNGHNFAEAYDNYAANLYHDPSSTNEGEQLQNFANYFTPTSTASTSNAAAYGPGISVAQSPHKYLPLNNYHNTEQHSPQQQQQQQYAAASHHYQQQKQQQQQADKQNIYSRAATSLSAAGAGSEPESEHGITTSQFFGNYNYPNNVEDNKHLAMANYQIWNMVDKQLANANYYESQSQQQTQQTSAELDYPSNSQAAKQHQHQHQLQRHFQQDEQEESNSDYKEPEAAESSFILRTREKRGRGKSKRSEPITTSYEDSYSQQNLHTPHSLGHNDDNAETIQVQQQQLDELHQQLRDQQQQFMALQHQLIDHDQRLQIHHTQASYHTPQNPTPPTLPPITQTVHHNQHSLQALNGTPLSKHTHIIRNVPIIQRQAVYVPTKQNVNVEVPDPVITTVAKPLPIEIPVSKTIAIPQLNEVKIPIERIKPFPVERPIPYLVEKRVPYTVEKQIAQPVYYHVPIKVPIVHTVVHKLHSPHAYSYQHQKQHHLPIHYTGHIRHPVHHHGGHGHLHYSSGHYLK</sequence>
<accession>A0A1I8NXS6</accession>
<name>A0A1I8NXS6_STOCA</name>
<keyword evidence="5" id="KW-1185">Reference proteome</keyword>
<feature type="transmembrane region" description="Helical" evidence="3">
    <location>
        <begin position="30"/>
        <end position="51"/>
    </location>
</feature>
<organism evidence="4 5">
    <name type="scientific">Stomoxys calcitrans</name>
    <name type="common">Stable fly</name>
    <name type="synonym">Conops calcitrans</name>
    <dbReference type="NCBI Taxonomy" id="35570"/>
    <lineage>
        <taxon>Eukaryota</taxon>
        <taxon>Metazoa</taxon>
        <taxon>Ecdysozoa</taxon>
        <taxon>Arthropoda</taxon>
        <taxon>Hexapoda</taxon>
        <taxon>Insecta</taxon>
        <taxon>Pterygota</taxon>
        <taxon>Neoptera</taxon>
        <taxon>Endopterygota</taxon>
        <taxon>Diptera</taxon>
        <taxon>Brachycera</taxon>
        <taxon>Muscomorpha</taxon>
        <taxon>Muscoidea</taxon>
        <taxon>Muscidae</taxon>
        <taxon>Stomoxys</taxon>
    </lineage>
</organism>
<feature type="coiled-coil region" evidence="1">
    <location>
        <begin position="572"/>
        <end position="602"/>
    </location>
</feature>
<evidence type="ECO:0000256" key="1">
    <source>
        <dbReference type="SAM" id="Coils"/>
    </source>
</evidence>
<evidence type="ECO:0000313" key="4">
    <source>
        <dbReference type="EnsemblMetazoa" id="SCAU002970-PA"/>
    </source>
</evidence>
<keyword evidence="1" id="KW-0175">Coiled coil</keyword>
<feature type="region of interest" description="Disordered" evidence="2">
    <location>
        <begin position="276"/>
        <end position="298"/>
    </location>
</feature>
<keyword evidence="3" id="KW-1133">Transmembrane helix</keyword>
<evidence type="ECO:0000256" key="2">
    <source>
        <dbReference type="SAM" id="MobiDB-lite"/>
    </source>
</evidence>
<gene>
    <name evidence="4" type="primary">106090817</name>
</gene>
<feature type="compositionally biased region" description="Low complexity" evidence="2">
    <location>
        <begin position="370"/>
        <end position="402"/>
    </location>
</feature>
<dbReference type="Proteomes" id="UP000095300">
    <property type="component" value="Unassembled WGS sequence"/>
</dbReference>
<feature type="compositionally biased region" description="Polar residues" evidence="2">
    <location>
        <begin position="545"/>
        <end position="561"/>
    </location>
</feature>
<dbReference type="AlphaFoldDB" id="A0A1I8NXS6"/>
<dbReference type="EnsemblMetazoa" id="SCAU002970-RA">
    <property type="protein sequence ID" value="SCAU002970-PA"/>
    <property type="gene ID" value="SCAU002970"/>
</dbReference>
<evidence type="ECO:0000256" key="3">
    <source>
        <dbReference type="SAM" id="Phobius"/>
    </source>
</evidence>
<feature type="compositionally biased region" description="Low complexity" evidence="2">
    <location>
        <begin position="470"/>
        <end position="480"/>
    </location>
</feature>
<proteinExistence type="predicted"/>
<dbReference type="VEuPathDB" id="VectorBase:SCAU002970"/>
<feature type="region of interest" description="Disordered" evidence="2">
    <location>
        <begin position="140"/>
        <end position="165"/>
    </location>
</feature>
<feature type="region of interest" description="Disordered" evidence="2">
    <location>
        <begin position="360"/>
        <end position="402"/>
    </location>
</feature>
<feature type="region of interest" description="Disordered" evidence="2">
    <location>
        <begin position="469"/>
        <end position="569"/>
    </location>
</feature>
<keyword evidence="3" id="KW-0472">Membrane</keyword>
<evidence type="ECO:0000313" key="5">
    <source>
        <dbReference type="Proteomes" id="UP000095300"/>
    </source>
</evidence>
<reference evidence="4" key="1">
    <citation type="submission" date="2020-05" db="UniProtKB">
        <authorList>
            <consortium name="EnsemblMetazoa"/>
        </authorList>
    </citation>
    <scope>IDENTIFICATION</scope>
    <source>
        <strain evidence="4">USDA</strain>
    </source>
</reference>
<keyword evidence="3" id="KW-0812">Transmembrane</keyword>